<feature type="coiled-coil region" evidence="2">
    <location>
        <begin position="33"/>
        <end position="95"/>
    </location>
</feature>
<feature type="region of interest" description="Disordered" evidence="3">
    <location>
        <begin position="588"/>
        <end position="615"/>
    </location>
</feature>
<dbReference type="SUPFAM" id="SSF57756">
    <property type="entry name" value="Retrovirus zinc finger-like domains"/>
    <property type="match status" value="2"/>
</dbReference>
<dbReference type="Gene3D" id="4.10.60.10">
    <property type="entry name" value="Zinc finger, CCHC-type"/>
    <property type="match status" value="1"/>
</dbReference>
<dbReference type="InterPro" id="IPR036875">
    <property type="entry name" value="Znf_CCHC_sf"/>
</dbReference>
<keyword evidence="1" id="KW-0479">Metal-binding</keyword>
<dbReference type="AlphaFoldDB" id="A0A834VDK0"/>
<keyword evidence="1" id="KW-0863">Zinc-finger</keyword>
<dbReference type="InterPro" id="IPR001878">
    <property type="entry name" value="Znf_CCHC"/>
</dbReference>
<gene>
    <name evidence="5" type="ORF">SSS_1061</name>
</gene>
<evidence type="ECO:0000256" key="2">
    <source>
        <dbReference type="SAM" id="Coils"/>
    </source>
</evidence>
<dbReference type="PROSITE" id="PS50158">
    <property type="entry name" value="ZF_CCHC"/>
    <property type="match status" value="2"/>
</dbReference>
<reference evidence="6" key="3">
    <citation type="submission" date="2022-06" db="UniProtKB">
        <authorList>
            <consortium name="EnsemblMetazoa"/>
        </authorList>
    </citation>
    <scope>IDENTIFICATION</scope>
</reference>
<evidence type="ECO:0000313" key="5">
    <source>
        <dbReference type="EMBL" id="KAF7491640.1"/>
    </source>
</evidence>
<evidence type="ECO:0000256" key="1">
    <source>
        <dbReference type="PROSITE-ProRule" id="PRU00047"/>
    </source>
</evidence>
<dbReference type="InterPro" id="IPR021109">
    <property type="entry name" value="Peptidase_aspartic_dom_sf"/>
</dbReference>
<dbReference type="SMART" id="SM00343">
    <property type="entry name" value="ZnF_C2HC"/>
    <property type="match status" value="2"/>
</dbReference>
<dbReference type="EMBL" id="WVUK01000058">
    <property type="protein sequence ID" value="KAF7491640.1"/>
    <property type="molecule type" value="Genomic_DNA"/>
</dbReference>
<dbReference type="Gene3D" id="2.40.70.10">
    <property type="entry name" value="Acid Proteases"/>
    <property type="match status" value="1"/>
</dbReference>
<reference evidence="7" key="1">
    <citation type="journal article" date="2020" name="PLoS Negl. Trop. Dis.">
        <title>High-quality nuclear genome for Sarcoptes scabiei-A critical resource for a neglected parasite.</title>
        <authorList>
            <person name="Korhonen P.K."/>
            <person name="Gasser R.B."/>
            <person name="Ma G."/>
            <person name="Wang T."/>
            <person name="Stroehlein A.J."/>
            <person name="Young N.D."/>
            <person name="Ang C.S."/>
            <person name="Fernando D.D."/>
            <person name="Lu H.C."/>
            <person name="Taylor S."/>
            <person name="Reynolds S.L."/>
            <person name="Mofiz E."/>
            <person name="Najaraj S.H."/>
            <person name="Gowda H."/>
            <person name="Madugundu A."/>
            <person name="Renuse S."/>
            <person name="Holt D."/>
            <person name="Pandey A."/>
            <person name="Papenfuss A.T."/>
            <person name="Fischer K."/>
        </authorList>
    </citation>
    <scope>NUCLEOTIDE SEQUENCE [LARGE SCALE GENOMIC DNA]</scope>
</reference>
<dbReference type="OrthoDB" id="97058at2759"/>
<dbReference type="GO" id="GO:0003676">
    <property type="term" value="F:nucleic acid binding"/>
    <property type="evidence" value="ECO:0007669"/>
    <property type="project" value="InterPro"/>
</dbReference>
<accession>A0A834VDK0</accession>
<dbReference type="Proteomes" id="UP000070412">
    <property type="component" value="Unassembled WGS sequence"/>
</dbReference>
<dbReference type="SUPFAM" id="SSF50630">
    <property type="entry name" value="Acid proteases"/>
    <property type="match status" value="1"/>
</dbReference>
<feature type="domain" description="CCHC-type" evidence="4">
    <location>
        <begin position="306"/>
        <end position="320"/>
    </location>
</feature>
<organism evidence="5">
    <name type="scientific">Sarcoptes scabiei</name>
    <name type="common">Itch mite</name>
    <name type="synonym">Acarus scabiei</name>
    <dbReference type="NCBI Taxonomy" id="52283"/>
    <lineage>
        <taxon>Eukaryota</taxon>
        <taxon>Metazoa</taxon>
        <taxon>Ecdysozoa</taxon>
        <taxon>Arthropoda</taxon>
        <taxon>Chelicerata</taxon>
        <taxon>Arachnida</taxon>
        <taxon>Acari</taxon>
        <taxon>Acariformes</taxon>
        <taxon>Sarcoptiformes</taxon>
        <taxon>Astigmata</taxon>
        <taxon>Psoroptidia</taxon>
        <taxon>Sarcoptoidea</taxon>
        <taxon>Sarcoptidae</taxon>
        <taxon>Sarcoptinae</taxon>
        <taxon>Sarcoptes</taxon>
    </lineage>
</organism>
<protein>
    <recommendedName>
        <fullName evidence="4">CCHC-type domain-containing protein</fullName>
    </recommendedName>
</protein>
<feature type="region of interest" description="Disordered" evidence="3">
    <location>
        <begin position="271"/>
        <end position="300"/>
    </location>
</feature>
<evidence type="ECO:0000256" key="3">
    <source>
        <dbReference type="SAM" id="MobiDB-lite"/>
    </source>
</evidence>
<sequence>MSNDLEYFDEICDDMSSSLTGLDRDVTAAIVSAEEAKRRLKEIIDTSTEAVAELKRSSLSRADKRELMPEISLGTDELLRKLSMLNEKINKLKRQEDGKGNGKEALRTMAQKFWSMFCAYVDQTRISDVRKFQCLLDKVDEQTKAKLIDYSARNYGQAKERLMSFYLNENRLQREIIQRIDDFGDDLDMSNKDVMLKFVDVLNTVEIASDNARDSVTFKFHILEAIRTKLPNWMTTRMPDDETFISSLIKELCSQIEHIEIREMRARNLSNKNSNDKVNHPVPNNNVNQETNNNSANHGEKRRPICNYCKKVGHLAKDCRILARKNNNGNPTVNQPRPPREIKCFKCGENGHFREQCRATIAANVVETSNVNTQLTQREHAIQSNQNLLPLEIFLRLYHTLPFQGQWDLNHFRQLRDSKYIEVGTRIHCVQCELAEPFTYGTSAYVEGKKIDFLLDTGSKVNLMPLAVAERENLPISTMEQPFRCGAGGVHHSTFMYGDWNTRIGQITIMLRFFILPNYDRTILAETNIKLFRLVLEDDRVYQRSELCQPTIELPKSDVCVVKILCSQQQASSESKAIIDLKKKNHLKNLSNKPKPQLASKKESSPHRSFPNSDVKMNQKLSSDIVKVRKRNQSTPLQVSKVNLYSMMLIFSLATIMSEKISIHKNEPILWKQTPYHVVEHKNYNIIRLLLVSPCEILKQQNRTKTFIEMCEEEYSNEIKTGKELCDKRIRKQRALGFLGTLTTIIIAQSVIGMTNLIFHKQSSDEKFESLKTEQMRFEKRIQEFDWKTRSILSDLVRNEERMKNFVEKRFEEAITGEKFIAELVVKGRAMERFFQESRYGKVNSDFQFLFPNLLNETDGKTDQWEFIRCKFEEMSKSYAQLEMEIVTPQISKNLIVWKAVPFDIYKRNKNKFCRYKYRGPKWVCQDIEMNCLRNIDTSSSEQQIFLNDVDGECLKITTDGMWDLERCDYDKPKLKSNMMKIRLRLLPWL</sequence>
<evidence type="ECO:0000313" key="6">
    <source>
        <dbReference type="EnsemblMetazoa" id="KAF7491640.1"/>
    </source>
</evidence>
<dbReference type="EnsemblMetazoa" id="SSS_1061s_mrna">
    <property type="protein sequence ID" value="KAF7491640.1"/>
    <property type="gene ID" value="SSS_1061"/>
</dbReference>
<evidence type="ECO:0000259" key="4">
    <source>
        <dbReference type="PROSITE" id="PS50158"/>
    </source>
</evidence>
<proteinExistence type="predicted"/>
<keyword evidence="7" id="KW-1185">Reference proteome</keyword>
<feature type="domain" description="CCHC-type" evidence="4">
    <location>
        <begin position="343"/>
        <end position="358"/>
    </location>
</feature>
<evidence type="ECO:0000313" key="7">
    <source>
        <dbReference type="Proteomes" id="UP000070412"/>
    </source>
</evidence>
<dbReference type="Pfam" id="PF00098">
    <property type="entry name" value="zf-CCHC"/>
    <property type="match status" value="2"/>
</dbReference>
<reference evidence="5" key="2">
    <citation type="submission" date="2020-01" db="EMBL/GenBank/DDBJ databases">
        <authorList>
            <person name="Korhonen P.K.K."/>
            <person name="Guangxu M.G."/>
            <person name="Wang T.W."/>
            <person name="Stroehlein A.J.S."/>
            <person name="Young N.D."/>
            <person name="Ang C.-S.A."/>
            <person name="Fernando D.W.F."/>
            <person name="Lu H.L."/>
            <person name="Taylor S.T."/>
            <person name="Ehtesham M.E.M."/>
            <person name="Najaraj S.H.N."/>
            <person name="Harsha G.H.G."/>
            <person name="Madugundu A.M."/>
            <person name="Renuse S.R."/>
            <person name="Holt D.H."/>
            <person name="Pandey A.P."/>
            <person name="Papenfuss A.P."/>
            <person name="Gasser R.B.G."/>
            <person name="Fischer K.F."/>
        </authorList>
    </citation>
    <scope>NUCLEOTIDE SEQUENCE</scope>
    <source>
        <strain evidence="5">SSS_KF_BRIS2020</strain>
    </source>
</reference>
<name>A0A834VDK0_SARSC</name>
<feature type="compositionally biased region" description="Low complexity" evidence="3">
    <location>
        <begin position="280"/>
        <end position="297"/>
    </location>
</feature>
<dbReference type="GO" id="GO:0008270">
    <property type="term" value="F:zinc ion binding"/>
    <property type="evidence" value="ECO:0007669"/>
    <property type="project" value="UniProtKB-KW"/>
</dbReference>
<dbReference type="CDD" id="cd00303">
    <property type="entry name" value="retropepsin_like"/>
    <property type="match status" value="1"/>
</dbReference>
<keyword evidence="1" id="KW-0862">Zinc</keyword>
<keyword evidence="2" id="KW-0175">Coiled coil</keyword>